<dbReference type="GO" id="GO:0020037">
    <property type="term" value="F:heme binding"/>
    <property type="evidence" value="ECO:0007669"/>
    <property type="project" value="InterPro"/>
</dbReference>
<dbReference type="OrthoDB" id="10069512at2759"/>
<dbReference type="GO" id="GO:0006979">
    <property type="term" value="P:response to oxidative stress"/>
    <property type="evidence" value="ECO:0007669"/>
    <property type="project" value="InterPro"/>
</dbReference>
<evidence type="ECO:0000313" key="3">
    <source>
        <dbReference type="Proteomes" id="UP000267096"/>
    </source>
</evidence>
<evidence type="ECO:0000313" key="2">
    <source>
        <dbReference type="EMBL" id="VDK24089.1"/>
    </source>
</evidence>
<dbReference type="SUPFAM" id="SSF48113">
    <property type="entry name" value="Heme-dependent peroxidases"/>
    <property type="match status" value="1"/>
</dbReference>
<dbReference type="Gene3D" id="1.10.640.10">
    <property type="entry name" value="Haem peroxidase domain superfamily, animal type"/>
    <property type="match status" value="1"/>
</dbReference>
<reference evidence="4" key="1">
    <citation type="submission" date="2017-02" db="UniProtKB">
        <authorList>
            <consortium name="WormBaseParasite"/>
        </authorList>
    </citation>
    <scope>IDENTIFICATION</scope>
</reference>
<dbReference type="PROSITE" id="PS50292">
    <property type="entry name" value="PEROXIDASE_3"/>
    <property type="match status" value="1"/>
</dbReference>
<proteinExistence type="predicted"/>
<evidence type="ECO:0000256" key="1">
    <source>
        <dbReference type="ARBA" id="ARBA00022559"/>
    </source>
</evidence>
<keyword evidence="1" id="KW-0560">Oxidoreductase</keyword>
<sequence>MPEKVFFICRFVGNYTAFLGPGGSVERCLPKELPCDPTTPYRSASGWCNNLKNPEFGSAFTPLLRLLKPAYDDGFDSPRVRSASGRELPAARVISNKIHADKPFEHDRFSHMLMQFGQFVDHEITHTPTERGPNDEILNCTECDSRETVSVHCMPQVIPPGDPYFPITLPDGRPRCLHFARSLLGQLTLGYRNQLNQVRSFSEELSFLFIPLPSHGALPSVQF</sequence>
<dbReference type="PANTHER" id="PTHR11475:SF133">
    <property type="entry name" value="PEROXIDASE"/>
    <property type="match status" value="1"/>
</dbReference>
<keyword evidence="1" id="KW-0575">Peroxidase</keyword>
<dbReference type="EMBL" id="UYRR01008074">
    <property type="protein sequence ID" value="VDK24089.1"/>
    <property type="molecule type" value="Genomic_DNA"/>
</dbReference>
<dbReference type="AlphaFoldDB" id="A0A0M3JAY9"/>
<dbReference type="GO" id="GO:0004601">
    <property type="term" value="F:peroxidase activity"/>
    <property type="evidence" value="ECO:0007669"/>
    <property type="project" value="UniProtKB-KW"/>
</dbReference>
<keyword evidence="3" id="KW-1185">Reference proteome</keyword>
<dbReference type="InterPro" id="IPR019791">
    <property type="entry name" value="Haem_peroxidase_animal"/>
</dbReference>
<gene>
    <name evidence="2" type="ORF">ASIM_LOCUS4571</name>
</gene>
<accession>A0A0M3JAY9</accession>
<name>A0A0M3JAY9_ANISI</name>
<dbReference type="WBParaSite" id="ASIM_0000476201-mRNA-1">
    <property type="protein sequence ID" value="ASIM_0000476201-mRNA-1"/>
    <property type="gene ID" value="ASIM_0000476201"/>
</dbReference>
<dbReference type="PANTHER" id="PTHR11475">
    <property type="entry name" value="OXIDASE/PEROXIDASE"/>
    <property type="match status" value="1"/>
</dbReference>
<reference evidence="2 3" key="2">
    <citation type="submission" date="2018-11" db="EMBL/GenBank/DDBJ databases">
        <authorList>
            <consortium name="Pathogen Informatics"/>
        </authorList>
    </citation>
    <scope>NUCLEOTIDE SEQUENCE [LARGE SCALE GENOMIC DNA]</scope>
</reference>
<protein>
    <submittedName>
        <fullName evidence="4">Chorion peroxidase (inferred by orthology to a D. melanogaster protein)</fullName>
    </submittedName>
</protein>
<organism evidence="4">
    <name type="scientific">Anisakis simplex</name>
    <name type="common">Herring worm</name>
    <dbReference type="NCBI Taxonomy" id="6269"/>
    <lineage>
        <taxon>Eukaryota</taxon>
        <taxon>Metazoa</taxon>
        <taxon>Ecdysozoa</taxon>
        <taxon>Nematoda</taxon>
        <taxon>Chromadorea</taxon>
        <taxon>Rhabditida</taxon>
        <taxon>Spirurina</taxon>
        <taxon>Ascaridomorpha</taxon>
        <taxon>Ascaridoidea</taxon>
        <taxon>Anisakidae</taxon>
        <taxon>Anisakis</taxon>
        <taxon>Anisakis simplex complex</taxon>
    </lineage>
</organism>
<dbReference type="Pfam" id="PF03098">
    <property type="entry name" value="An_peroxidase"/>
    <property type="match status" value="1"/>
</dbReference>
<dbReference type="InterPro" id="IPR037120">
    <property type="entry name" value="Haem_peroxidase_sf_animal"/>
</dbReference>
<dbReference type="Proteomes" id="UP000267096">
    <property type="component" value="Unassembled WGS sequence"/>
</dbReference>
<dbReference type="InterPro" id="IPR010255">
    <property type="entry name" value="Haem_peroxidase_sf"/>
</dbReference>
<evidence type="ECO:0000313" key="4">
    <source>
        <dbReference type="WBParaSite" id="ASIM_0000476201-mRNA-1"/>
    </source>
</evidence>